<accession>A0ABP8J3L8</accession>
<dbReference type="PANTHER" id="PTHR35399">
    <property type="entry name" value="SLR8030 PROTEIN"/>
    <property type="match status" value="1"/>
</dbReference>
<dbReference type="InterPro" id="IPR026444">
    <property type="entry name" value="Secre_tail"/>
</dbReference>
<feature type="chain" id="PRO_5045750996" description="Secretion system C-terminal sorting domain-containing protein" evidence="1">
    <location>
        <begin position="22"/>
        <end position="727"/>
    </location>
</feature>
<dbReference type="NCBIfam" id="TIGR04183">
    <property type="entry name" value="Por_Secre_tail"/>
    <property type="match status" value="1"/>
</dbReference>
<dbReference type="Pfam" id="PF18962">
    <property type="entry name" value="Por_Secre_tail"/>
    <property type="match status" value="1"/>
</dbReference>
<dbReference type="Gene3D" id="2.60.120.260">
    <property type="entry name" value="Galactose-binding domain-like"/>
    <property type="match status" value="1"/>
</dbReference>
<sequence>MKQTSTLLLLAALFGSSQAHAQSTTPLLPLNSTWKYLDNGTDQGTAWRTAAFNDAVWASGNAELGYGDNDEATVVSFGPSSSNKYVTTYFRKTFSVNSLAGLSGVKLRLRRDDGAVVYINGTEVFRSNMPAGTIAYNTFASATVDAANETAFFETSLPVSALSVGANTIAVEIHQDRASSSDISFNLELLPEQSTTATPCAPLAANFISNFTSVQPGTQMQDLRLPATHTFQMLAQGGMPYANAADGVVKESFDFTGYVPIAGSSANGYLSINHEGSSAATSGVTMLNMQLNAATKLWEVTAKNPVNFAPVVGTYNNCSGGITPWNTVVTSEENTPTAPTDSNNDGYMDFGWNVELDPATRTVKDIDGNGTPDKLWKLGRFKHENVVVAADRRTVYQGADEGSLSFVYKFVATTAGNLSAGNLYVLKLDGAGLGTATTGTWIQVPNGTPTECSNTTALAQGLGATNFNGVEDVEIGPHDGKIYFTSKNNSRVYRFLDAPATVSAFEEFVGGQNYTINYGTGTAAEAWSSGNDNLTFDSQGNLYVLQDGGRNHIWLVKPCHTAANPAVELFAVTPAGSEPTGMTFSPDEQFMFLSIQNPSSTNTLATTDAAGQQVVFNKSTALVIGRRGTLGTGGVTAAKNEQAAFEKADVYPNPVGQELTVELTHTRAEAATLQVFNSVGALLLEQSATLRQGQNRLKLPVGKLRAGHYNLVIKAASTSTNRAFIKQ</sequence>
<protein>
    <recommendedName>
        <fullName evidence="2">Secretion system C-terminal sorting domain-containing protein</fullName>
    </recommendedName>
</protein>
<proteinExistence type="predicted"/>
<gene>
    <name evidence="3" type="ORF">GCM10023186_26790</name>
</gene>
<reference evidence="4" key="1">
    <citation type="journal article" date="2019" name="Int. J. Syst. Evol. Microbiol.">
        <title>The Global Catalogue of Microorganisms (GCM) 10K type strain sequencing project: providing services to taxonomists for standard genome sequencing and annotation.</title>
        <authorList>
            <consortium name="The Broad Institute Genomics Platform"/>
            <consortium name="The Broad Institute Genome Sequencing Center for Infectious Disease"/>
            <person name="Wu L."/>
            <person name="Ma J."/>
        </authorList>
    </citation>
    <scope>NUCLEOTIDE SEQUENCE [LARGE SCALE GENOMIC DNA]</scope>
    <source>
        <strain evidence="4">JCM 17924</strain>
    </source>
</reference>
<name>A0ABP8J3L8_9BACT</name>
<evidence type="ECO:0000313" key="4">
    <source>
        <dbReference type="Proteomes" id="UP001500454"/>
    </source>
</evidence>
<keyword evidence="1" id="KW-0732">Signal</keyword>
<dbReference type="Proteomes" id="UP001500454">
    <property type="component" value="Unassembled WGS sequence"/>
</dbReference>
<dbReference type="InterPro" id="IPR008557">
    <property type="entry name" value="PhoX"/>
</dbReference>
<organism evidence="3 4">
    <name type="scientific">Hymenobacter koreensis</name>
    <dbReference type="NCBI Taxonomy" id="1084523"/>
    <lineage>
        <taxon>Bacteria</taxon>
        <taxon>Pseudomonadati</taxon>
        <taxon>Bacteroidota</taxon>
        <taxon>Cytophagia</taxon>
        <taxon>Cytophagales</taxon>
        <taxon>Hymenobacteraceae</taxon>
        <taxon>Hymenobacter</taxon>
    </lineage>
</organism>
<feature type="signal peptide" evidence="1">
    <location>
        <begin position="1"/>
        <end position="21"/>
    </location>
</feature>
<dbReference type="SUPFAM" id="SSF63825">
    <property type="entry name" value="YWTD domain"/>
    <property type="match status" value="1"/>
</dbReference>
<dbReference type="SUPFAM" id="SSF49785">
    <property type="entry name" value="Galactose-binding domain-like"/>
    <property type="match status" value="1"/>
</dbReference>
<keyword evidence="4" id="KW-1185">Reference proteome</keyword>
<dbReference type="InterPro" id="IPR008979">
    <property type="entry name" value="Galactose-bd-like_sf"/>
</dbReference>
<evidence type="ECO:0000313" key="3">
    <source>
        <dbReference type="EMBL" id="GAA4384489.1"/>
    </source>
</evidence>
<dbReference type="Gene3D" id="2.120.10.30">
    <property type="entry name" value="TolB, C-terminal domain"/>
    <property type="match status" value="1"/>
</dbReference>
<dbReference type="RefSeq" id="WP_345224983.1">
    <property type="nucleotide sequence ID" value="NZ_BAABHA010000008.1"/>
</dbReference>
<dbReference type="PANTHER" id="PTHR35399:SF2">
    <property type="entry name" value="DUF839 DOMAIN-CONTAINING PROTEIN"/>
    <property type="match status" value="1"/>
</dbReference>
<dbReference type="EMBL" id="BAABHA010000008">
    <property type="protein sequence ID" value="GAA4384489.1"/>
    <property type="molecule type" value="Genomic_DNA"/>
</dbReference>
<dbReference type="InterPro" id="IPR011042">
    <property type="entry name" value="6-blade_b-propeller_TolB-like"/>
</dbReference>
<comment type="caution">
    <text evidence="3">The sequence shown here is derived from an EMBL/GenBank/DDBJ whole genome shotgun (WGS) entry which is preliminary data.</text>
</comment>
<dbReference type="Pfam" id="PF05787">
    <property type="entry name" value="PhoX"/>
    <property type="match status" value="1"/>
</dbReference>
<feature type="domain" description="Secretion system C-terminal sorting" evidence="2">
    <location>
        <begin position="650"/>
        <end position="721"/>
    </location>
</feature>
<evidence type="ECO:0000256" key="1">
    <source>
        <dbReference type="SAM" id="SignalP"/>
    </source>
</evidence>
<evidence type="ECO:0000259" key="2">
    <source>
        <dbReference type="Pfam" id="PF18962"/>
    </source>
</evidence>